<dbReference type="Gene3D" id="3.40.50.150">
    <property type="entry name" value="Vaccinia Virus protein VP39"/>
    <property type="match status" value="1"/>
</dbReference>
<evidence type="ECO:0000259" key="1">
    <source>
        <dbReference type="Pfam" id="PF13847"/>
    </source>
</evidence>
<comment type="caution">
    <text evidence="2">The sequence shown here is derived from an EMBL/GenBank/DDBJ whole genome shotgun (WGS) entry which is preliminary data.</text>
</comment>
<dbReference type="Proteomes" id="UP000228614">
    <property type="component" value="Unassembled WGS sequence"/>
</dbReference>
<gene>
    <name evidence="2" type="ORF">COT95_00055</name>
</gene>
<accession>A0A2H0V7V3</accession>
<dbReference type="Pfam" id="PF13847">
    <property type="entry name" value="Methyltransf_31"/>
    <property type="match status" value="1"/>
</dbReference>
<evidence type="ECO:0000313" key="3">
    <source>
        <dbReference type="Proteomes" id="UP000228614"/>
    </source>
</evidence>
<reference evidence="3" key="1">
    <citation type="submission" date="2017-09" db="EMBL/GenBank/DDBJ databases">
        <title>Depth-based differentiation of microbial function through sediment-hosted aquifers and enrichment of novel symbionts in the deep terrestrial subsurface.</title>
        <authorList>
            <person name="Probst A.J."/>
            <person name="Ladd B."/>
            <person name="Jarett J.K."/>
            <person name="Geller-Mcgrath D.E."/>
            <person name="Sieber C.M.K."/>
            <person name="Emerson J.B."/>
            <person name="Anantharaman K."/>
            <person name="Thomas B.C."/>
            <person name="Malmstrom R."/>
            <person name="Stieglmeier M."/>
            <person name="Klingl A."/>
            <person name="Woyke T."/>
            <person name="Ryan C.M."/>
            <person name="Banfield J.F."/>
        </authorList>
    </citation>
    <scope>NUCLEOTIDE SEQUENCE [LARGE SCALE GENOMIC DNA]</scope>
</reference>
<feature type="domain" description="Methyltransferase" evidence="1">
    <location>
        <begin position="53"/>
        <end position="214"/>
    </location>
</feature>
<organism evidence="2 3">
    <name type="scientific">Candidatus Falkowbacteria bacterium CG10_big_fil_rev_8_21_14_0_10_37_6</name>
    <dbReference type="NCBI Taxonomy" id="1974563"/>
    <lineage>
        <taxon>Bacteria</taxon>
        <taxon>Candidatus Falkowiibacteriota</taxon>
    </lineage>
</organism>
<dbReference type="EMBL" id="PFAN01000004">
    <property type="protein sequence ID" value="PIR95186.1"/>
    <property type="molecule type" value="Genomic_DNA"/>
</dbReference>
<dbReference type="AlphaFoldDB" id="A0A2H0V7V3"/>
<name>A0A2H0V7V3_9BACT</name>
<dbReference type="SUPFAM" id="SSF53335">
    <property type="entry name" value="S-adenosyl-L-methionine-dependent methyltransferases"/>
    <property type="match status" value="1"/>
</dbReference>
<dbReference type="InterPro" id="IPR025714">
    <property type="entry name" value="Methyltranfer_dom"/>
</dbReference>
<dbReference type="PANTHER" id="PTHR43861">
    <property type="entry name" value="TRANS-ACONITATE 2-METHYLTRANSFERASE-RELATED"/>
    <property type="match status" value="1"/>
</dbReference>
<evidence type="ECO:0000313" key="2">
    <source>
        <dbReference type="EMBL" id="PIR95186.1"/>
    </source>
</evidence>
<dbReference type="CDD" id="cd02440">
    <property type="entry name" value="AdoMet_MTases"/>
    <property type="match status" value="1"/>
</dbReference>
<dbReference type="InterPro" id="IPR029063">
    <property type="entry name" value="SAM-dependent_MTases_sf"/>
</dbReference>
<proteinExistence type="predicted"/>
<sequence>MNKKTNQKLLNIVKQNYEEIADNFSNTRNYVWPELKNIIARRFPKPPCGKVSKTYRILDLGCGNGRLFELFKNNKKISYIGIDQSDNLINIARIKYPRANFLQQNILEYENSNEKFNLILLIAVLQHIPSYSLRLNFLKKIKKNLQPKGEIIISNWDLHKNKKYKKLIYKYAILKLLGINKMDFNDIIFTGFNSSSQRYYHAFTKKELHKLLNQVGFKIKKLYSDNHNIYAICEN</sequence>
<protein>
    <recommendedName>
        <fullName evidence="1">Methyltransferase domain-containing protein</fullName>
    </recommendedName>
</protein>